<dbReference type="OrthoDB" id="3699377at2"/>
<dbReference type="RefSeq" id="WP_147268708.1">
    <property type="nucleotide sequence ID" value="NZ_QOIL01000004.1"/>
</dbReference>
<dbReference type="EMBL" id="QOIL01000004">
    <property type="protein sequence ID" value="RCG31673.1"/>
    <property type="molecule type" value="Genomic_DNA"/>
</dbReference>
<feature type="signal peptide" evidence="2">
    <location>
        <begin position="1"/>
        <end position="27"/>
    </location>
</feature>
<evidence type="ECO:0000313" key="4">
    <source>
        <dbReference type="Proteomes" id="UP000253094"/>
    </source>
</evidence>
<feature type="chain" id="PRO_5017066580" description="Secreted protein" evidence="2">
    <location>
        <begin position="28"/>
        <end position="146"/>
    </location>
</feature>
<feature type="compositionally biased region" description="Polar residues" evidence="1">
    <location>
        <begin position="34"/>
        <end position="46"/>
    </location>
</feature>
<feature type="region of interest" description="Disordered" evidence="1">
    <location>
        <begin position="29"/>
        <end position="49"/>
    </location>
</feature>
<evidence type="ECO:0000313" key="3">
    <source>
        <dbReference type="EMBL" id="RCG31673.1"/>
    </source>
</evidence>
<accession>A0A367FMP9</accession>
<reference evidence="3 4" key="1">
    <citation type="submission" date="2018-06" db="EMBL/GenBank/DDBJ databases">
        <title>Sphaerisporangium craniellae sp. nov., isolated from a marine sponge in the South China Sea.</title>
        <authorList>
            <person name="Li L."/>
        </authorList>
    </citation>
    <scope>NUCLEOTIDE SEQUENCE [LARGE SCALE GENOMIC DNA]</scope>
    <source>
        <strain evidence="3 4">CCTCC AA 208026</strain>
    </source>
</reference>
<name>A0A367FMP9_9ACTN</name>
<comment type="caution">
    <text evidence="3">The sequence shown here is derived from an EMBL/GenBank/DDBJ whole genome shotgun (WGS) entry which is preliminary data.</text>
</comment>
<dbReference type="AlphaFoldDB" id="A0A367FMP9"/>
<evidence type="ECO:0000256" key="2">
    <source>
        <dbReference type="SAM" id="SignalP"/>
    </source>
</evidence>
<evidence type="ECO:0008006" key="5">
    <source>
        <dbReference type="Google" id="ProtNLM"/>
    </source>
</evidence>
<evidence type="ECO:0000256" key="1">
    <source>
        <dbReference type="SAM" id="MobiDB-lite"/>
    </source>
</evidence>
<gene>
    <name evidence="3" type="ORF">DQ384_08965</name>
</gene>
<dbReference type="Proteomes" id="UP000253094">
    <property type="component" value="Unassembled WGS sequence"/>
</dbReference>
<protein>
    <recommendedName>
        <fullName evidence="5">Secreted protein</fullName>
    </recommendedName>
</protein>
<keyword evidence="2" id="KW-0732">Signal</keyword>
<keyword evidence="4" id="KW-1185">Reference proteome</keyword>
<proteinExistence type="predicted"/>
<sequence>MNKASRPWICVTVAFLGLVAPATPAMAAGVASPSTTRGHTAVQSDASGGRVAAGRKCTEPLCGRVYNRDDRYRLLITDDWGSRNSPGTQFSLRPGQDGRDVGVRDVDGFWVGPGCKVKKAWIRTYGPGWHRVRDGQIARITDIKCR</sequence>
<organism evidence="3 4">
    <name type="scientific">Sphaerisporangium album</name>
    <dbReference type="NCBI Taxonomy" id="509200"/>
    <lineage>
        <taxon>Bacteria</taxon>
        <taxon>Bacillati</taxon>
        <taxon>Actinomycetota</taxon>
        <taxon>Actinomycetes</taxon>
        <taxon>Streptosporangiales</taxon>
        <taxon>Streptosporangiaceae</taxon>
        <taxon>Sphaerisporangium</taxon>
    </lineage>
</organism>